<comment type="caution">
    <text evidence="9">The sequence shown here is derived from an EMBL/GenBank/DDBJ whole genome shotgun (WGS) entry which is preliminary data.</text>
</comment>
<keyword evidence="2" id="KW-0479">Metal-binding</keyword>
<dbReference type="CDD" id="cd07331">
    <property type="entry name" value="M48C_Oma1_like"/>
    <property type="match status" value="1"/>
</dbReference>
<evidence type="ECO:0000256" key="5">
    <source>
        <dbReference type="ARBA" id="ARBA00023049"/>
    </source>
</evidence>
<name>A0A5J4YZE6_PORPP</name>
<dbReference type="GO" id="GO:0004222">
    <property type="term" value="F:metalloendopeptidase activity"/>
    <property type="evidence" value="ECO:0007669"/>
    <property type="project" value="InterPro"/>
</dbReference>
<dbReference type="Pfam" id="PF01435">
    <property type="entry name" value="Peptidase_M48"/>
    <property type="match status" value="1"/>
</dbReference>
<dbReference type="GO" id="GO:0016020">
    <property type="term" value="C:membrane"/>
    <property type="evidence" value="ECO:0007669"/>
    <property type="project" value="TreeGrafter"/>
</dbReference>
<organism evidence="9 10">
    <name type="scientific">Porphyridium purpureum</name>
    <name type="common">Red alga</name>
    <name type="synonym">Porphyridium cruentum</name>
    <dbReference type="NCBI Taxonomy" id="35688"/>
    <lineage>
        <taxon>Eukaryota</taxon>
        <taxon>Rhodophyta</taxon>
        <taxon>Bangiophyceae</taxon>
        <taxon>Porphyridiales</taxon>
        <taxon>Porphyridiaceae</taxon>
        <taxon>Porphyridium</taxon>
    </lineage>
</organism>
<feature type="domain" description="Peptidase M48" evidence="8">
    <location>
        <begin position="135"/>
        <end position="308"/>
    </location>
</feature>
<proteinExistence type="inferred from homology"/>
<comment type="similarity">
    <text evidence="6">Belongs to the peptidase M48 family.</text>
</comment>
<reference evidence="10" key="1">
    <citation type="journal article" date="2019" name="Nat. Commun.">
        <title>Expansion of phycobilisome linker gene families in mesophilic red algae.</title>
        <authorList>
            <person name="Lee J."/>
            <person name="Kim D."/>
            <person name="Bhattacharya D."/>
            <person name="Yoon H.S."/>
        </authorList>
    </citation>
    <scope>NUCLEOTIDE SEQUENCE [LARGE SCALE GENOMIC DNA]</scope>
    <source>
        <strain evidence="10">CCMP 1328</strain>
    </source>
</reference>
<evidence type="ECO:0000259" key="8">
    <source>
        <dbReference type="Pfam" id="PF01435"/>
    </source>
</evidence>
<dbReference type="GO" id="GO:0051603">
    <property type="term" value="P:proteolysis involved in protein catabolic process"/>
    <property type="evidence" value="ECO:0007669"/>
    <property type="project" value="TreeGrafter"/>
</dbReference>
<evidence type="ECO:0000256" key="3">
    <source>
        <dbReference type="ARBA" id="ARBA00022801"/>
    </source>
</evidence>
<dbReference type="InterPro" id="IPR051156">
    <property type="entry name" value="Mito/Outer_Membr_Metalloprot"/>
</dbReference>
<accession>A0A5J4YZE6</accession>
<keyword evidence="4 6" id="KW-0862">Zinc</keyword>
<feature type="region of interest" description="Disordered" evidence="7">
    <location>
        <begin position="25"/>
        <end position="47"/>
    </location>
</feature>
<dbReference type="GO" id="GO:0046872">
    <property type="term" value="F:metal ion binding"/>
    <property type="evidence" value="ECO:0007669"/>
    <property type="project" value="UniProtKB-KW"/>
</dbReference>
<dbReference type="PANTHER" id="PTHR22726:SF1">
    <property type="entry name" value="METALLOENDOPEPTIDASE OMA1, MITOCHONDRIAL"/>
    <property type="match status" value="1"/>
</dbReference>
<keyword evidence="5 6" id="KW-0482">Metalloprotease</keyword>
<protein>
    <submittedName>
        <fullName evidence="9">Mitochondrial metalloendopeptidase OMA1</fullName>
    </submittedName>
</protein>
<dbReference type="AlphaFoldDB" id="A0A5J4YZE6"/>
<dbReference type="Proteomes" id="UP000324585">
    <property type="component" value="Unassembled WGS sequence"/>
</dbReference>
<keyword evidence="10" id="KW-1185">Reference proteome</keyword>
<keyword evidence="3 6" id="KW-0378">Hydrolase</keyword>
<dbReference type="PANTHER" id="PTHR22726">
    <property type="entry name" value="METALLOENDOPEPTIDASE OMA1"/>
    <property type="match status" value="1"/>
</dbReference>
<sequence length="326" mass="37005">MQNALRQYAAVAAKHWRRSVAQTATAQQGQNQLRQKPLGAPSATSTTYTRFRAQRAEDEARFVRTRRKLAYGMISFIGGLFVARHTERAPYTDRLRFLAMNPKTENTIGLNQWNEIKTQFHGKILSNRDPYTRLVERVGSKIAQATGIKNFEWEFIVIDSPEVNAFCLPGGKVAVFRGLLDEIIQNEDELAAVLAHEIGHARQRHGAEKMGTVQILLIVQLFLWAVLDLRFITDPLIHFIGTLPFSRKLENEADYVGLILMTEACYDPHASPDVFRKMGEYSRKRGQAPPEYLSSHPSDASRVKRIEADIPEVQAKYGASCPIRYY</sequence>
<evidence type="ECO:0000313" key="9">
    <source>
        <dbReference type="EMBL" id="KAA8497021.1"/>
    </source>
</evidence>
<dbReference type="EMBL" id="VRMN01000002">
    <property type="protein sequence ID" value="KAA8497021.1"/>
    <property type="molecule type" value="Genomic_DNA"/>
</dbReference>
<dbReference type="OMA" id="QWEVNLI"/>
<dbReference type="InterPro" id="IPR001915">
    <property type="entry name" value="Peptidase_M48"/>
</dbReference>
<evidence type="ECO:0000256" key="1">
    <source>
        <dbReference type="ARBA" id="ARBA00022670"/>
    </source>
</evidence>
<evidence type="ECO:0000256" key="4">
    <source>
        <dbReference type="ARBA" id="ARBA00022833"/>
    </source>
</evidence>
<dbReference type="OrthoDB" id="7464992at2759"/>
<comment type="cofactor">
    <cofactor evidence="6">
        <name>Zn(2+)</name>
        <dbReference type="ChEBI" id="CHEBI:29105"/>
    </cofactor>
    <text evidence="6">Binds 1 zinc ion per subunit.</text>
</comment>
<keyword evidence="1 6" id="KW-0645">Protease</keyword>
<dbReference type="Gene3D" id="3.30.2010.10">
    <property type="entry name" value="Metalloproteases ('zincins'), catalytic domain"/>
    <property type="match status" value="1"/>
</dbReference>
<gene>
    <name evidence="9" type="ORF">FVE85_0750</name>
</gene>
<evidence type="ECO:0000256" key="7">
    <source>
        <dbReference type="SAM" id="MobiDB-lite"/>
    </source>
</evidence>
<evidence type="ECO:0000313" key="10">
    <source>
        <dbReference type="Proteomes" id="UP000324585"/>
    </source>
</evidence>
<evidence type="ECO:0000256" key="6">
    <source>
        <dbReference type="RuleBase" id="RU003983"/>
    </source>
</evidence>
<evidence type="ECO:0000256" key="2">
    <source>
        <dbReference type="ARBA" id="ARBA00022723"/>
    </source>
</evidence>